<keyword evidence="3" id="KW-1185">Reference proteome</keyword>
<accession>A0A6A6F3Z6</accession>
<gene>
    <name evidence="2" type="ORF">CERZMDRAFT_48753</name>
</gene>
<feature type="domain" description="PA14" evidence="1">
    <location>
        <begin position="230"/>
        <end position="381"/>
    </location>
</feature>
<evidence type="ECO:0000313" key="2">
    <source>
        <dbReference type="EMBL" id="KAF2208645.1"/>
    </source>
</evidence>
<dbReference type="Gene3D" id="2.60.120.1560">
    <property type="match status" value="1"/>
</dbReference>
<proteinExistence type="predicted"/>
<dbReference type="InterPro" id="IPR037524">
    <property type="entry name" value="PA14/GLEYA"/>
</dbReference>
<dbReference type="Proteomes" id="UP000799539">
    <property type="component" value="Unassembled WGS sequence"/>
</dbReference>
<dbReference type="EMBL" id="ML992692">
    <property type="protein sequence ID" value="KAF2208645.1"/>
    <property type="molecule type" value="Genomic_DNA"/>
</dbReference>
<reference evidence="2" key="1">
    <citation type="journal article" date="2020" name="Stud. Mycol.">
        <title>101 Dothideomycetes genomes: a test case for predicting lifestyles and emergence of pathogens.</title>
        <authorList>
            <person name="Haridas S."/>
            <person name="Albert R."/>
            <person name="Binder M."/>
            <person name="Bloem J."/>
            <person name="Labutti K."/>
            <person name="Salamov A."/>
            <person name="Andreopoulos B."/>
            <person name="Baker S."/>
            <person name="Barry K."/>
            <person name="Bills G."/>
            <person name="Bluhm B."/>
            <person name="Cannon C."/>
            <person name="Castanera R."/>
            <person name="Culley D."/>
            <person name="Daum C."/>
            <person name="Ezra D."/>
            <person name="Gonzalez J."/>
            <person name="Henrissat B."/>
            <person name="Kuo A."/>
            <person name="Liang C."/>
            <person name="Lipzen A."/>
            <person name="Lutzoni F."/>
            <person name="Magnuson J."/>
            <person name="Mondo S."/>
            <person name="Nolan M."/>
            <person name="Ohm R."/>
            <person name="Pangilinan J."/>
            <person name="Park H.-J."/>
            <person name="Ramirez L."/>
            <person name="Alfaro M."/>
            <person name="Sun H."/>
            <person name="Tritt A."/>
            <person name="Yoshinaga Y."/>
            <person name="Zwiers L.-H."/>
            <person name="Turgeon B."/>
            <person name="Goodwin S."/>
            <person name="Spatafora J."/>
            <person name="Crous P."/>
            <person name="Grigoriev I."/>
        </authorList>
    </citation>
    <scope>NUCLEOTIDE SEQUENCE</scope>
    <source>
        <strain evidence="2">SCOH1-5</strain>
    </source>
</reference>
<sequence length="403" mass="43365">MASSCARLPEYVSTLVQTQSTFVVSTAFRVVVSTEGRTVTTTQREISTYETTFLRTVTSTYQTILAASTVTATYQTTIPASTATATTILVVTTTSVQPASTVTTTYATTQPASTYITTAVVTQSASTVTTTFQTTIPASTVTTTFQTTYPAVTVVQTVVSTAPTATATRTQTTTASPVTQTRTLPANTVTVTEVPAPSACGNQGVEYGVFRNNPGYINNNNLQPQFMKSPGAGGTWNTLYTTGITDGIGGFPQVCGPDPISNITIYRNPQSFSCTEFSVMHRWYLYPPVTGTYRFFWEPNDDRSWLWVGDNARQGWTGANANQQTAYLASSQAFDLPLQAGVYYPMRVAFTQGGGGANWGLNVTDPVGRVAWDRNTVASPYIVRRSCDNFTAPSFQTAFGQEV</sequence>
<dbReference type="PROSITE" id="PS51820">
    <property type="entry name" value="PA14"/>
    <property type="match status" value="1"/>
</dbReference>
<organism evidence="2 3">
    <name type="scientific">Cercospora zeae-maydis SCOH1-5</name>
    <dbReference type="NCBI Taxonomy" id="717836"/>
    <lineage>
        <taxon>Eukaryota</taxon>
        <taxon>Fungi</taxon>
        <taxon>Dikarya</taxon>
        <taxon>Ascomycota</taxon>
        <taxon>Pezizomycotina</taxon>
        <taxon>Dothideomycetes</taxon>
        <taxon>Dothideomycetidae</taxon>
        <taxon>Mycosphaerellales</taxon>
        <taxon>Mycosphaerellaceae</taxon>
        <taxon>Cercospora</taxon>
    </lineage>
</organism>
<evidence type="ECO:0000313" key="3">
    <source>
        <dbReference type="Proteomes" id="UP000799539"/>
    </source>
</evidence>
<dbReference type="InterPro" id="IPR018871">
    <property type="entry name" value="GLEYA_adhesin_domain"/>
</dbReference>
<name>A0A6A6F3Z6_9PEZI</name>
<evidence type="ECO:0000259" key="1">
    <source>
        <dbReference type="PROSITE" id="PS51820"/>
    </source>
</evidence>
<dbReference type="OrthoDB" id="4388755at2759"/>
<protein>
    <recommendedName>
        <fullName evidence="1">PA14 domain-containing protein</fullName>
    </recommendedName>
</protein>
<dbReference type="AlphaFoldDB" id="A0A6A6F3Z6"/>
<dbReference type="Pfam" id="PF10528">
    <property type="entry name" value="GLEYA"/>
    <property type="match status" value="1"/>
</dbReference>